<dbReference type="Gene3D" id="1.20.1090.10">
    <property type="entry name" value="Dehydroquinate synthase-like - alpha domain"/>
    <property type="match status" value="1"/>
</dbReference>
<organism evidence="1 2">
    <name type="scientific">Serratia plymuthica</name>
    <dbReference type="NCBI Taxonomy" id="82996"/>
    <lineage>
        <taxon>Bacteria</taxon>
        <taxon>Pseudomonadati</taxon>
        <taxon>Pseudomonadota</taxon>
        <taxon>Gammaproteobacteria</taxon>
        <taxon>Enterobacterales</taxon>
        <taxon>Yersiniaceae</taxon>
        <taxon>Serratia</taxon>
    </lineage>
</organism>
<keyword evidence="1" id="KW-0456">Lyase</keyword>
<gene>
    <name evidence="1" type="primary">aroB_1</name>
    <name evidence="1" type="ORF">NCTC12961_05581</name>
</gene>
<protein>
    <submittedName>
        <fullName evidence="1">3-dehydroquinate synthase</fullName>
        <ecNumber evidence="1">4.2.3.4</ecNumber>
    </submittedName>
</protein>
<dbReference type="GO" id="GO:0003856">
    <property type="term" value="F:3-dehydroquinate synthase activity"/>
    <property type="evidence" value="ECO:0007669"/>
    <property type="project" value="UniProtKB-EC"/>
</dbReference>
<dbReference type="AlphaFoldDB" id="A0A2X4VH75"/>
<sequence>MMRDKKVLAGELRLVLPTAIGQAEVRGGVGHDVVLASIAACLPERNA</sequence>
<name>A0A2X4VH75_SERPL</name>
<evidence type="ECO:0000313" key="1">
    <source>
        <dbReference type="EMBL" id="SQI46142.1"/>
    </source>
</evidence>
<proteinExistence type="predicted"/>
<dbReference type="EMBL" id="LS483469">
    <property type="protein sequence ID" value="SQI46142.1"/>
    <property type="molecule type" value="Genomic_DNA"/>
</dbReference>
<reference evidence="1 2" key="1">
    <citation type="submission" date="2018-06" db="EMBL/GenBank/DDBJ databases">
        <authorList>
            <consortium name="Pathogen Informatics"/>
            <person name="Doyle S."/>
        </authorList>
    </citation>
    <scope>NUCLEOTIDE SEQUENCE [LARGE SCALE GENOMIC DNA]</scope>
    <source>
        <strain evidence="1 2">NCTC12961</strain>
    </source>
</reference>
<evidence type="ECO:0000313" key="2">
    <source>
        <dbReference type="Proteomes" id="UP000248897"/>
    </source>
</evidence>
<accession>A0A2X4VH75</accession>
<dbReference type="Proteomes" id="UP000248897">
    <property type="component" value="Chromosome 1"/>
</dbReference>
<dbReference type="EC" id="4.2.3.4" evidence="1"/>